<dbReference type="KEGG" id="xbo:XBJ1_1359"/>
<gene>
    <name evidence="1" type="ordered locus">XBJ1_1359</name>
</gene>
<evidence type="ECO:0000313" key="2">
    <source>
        <dbReference type="Proteomes" id="UP000002045"/>
    </source>
</evidence>
<evidence type="ECO:0000313" key="1">
    <source>
        <dbReference type="EMBL" id="CBJ80492.1"/>
    </source>
</evidence>
<sequence>MRKEPQAENKGLANMTGDDLRVISFETVLLSTW</sequence>
<proteinExistence type="predicted"/>
<dbReference type="HOGENOM" id="CLU_3392066_0_0_6"/>
<name>D3UXW7_XENBS</name>
<dbReference type="EMBL" id="FN667741">
    <property type="protein sequence ID" value="CBJ80492.1"/>
    <property type="molecule type" value="Genomic_DNA"/>
</dbReference>
<dbReference type="AlphaFoldDB" id="D3UXW7"/>
<reference evidence="1" key="1">
    <citation type="journal article" date="2011" name="PLoS ONE">
        <title>The entomopathogenic bacterial endosymbionts xenorhabdus and photorhabdus: convergent lifestyles from divergent genomes.</title>
        <authorList>
            <person name="Chaston J.M."/>
            <person name="Suen G."/>
            <person name="Tucker S.L."/>
            <person name="Andersen A.W."/>
            <person name="Bhasin A."/>
            <person name="Bode E."/>
            <person name="Bode H.B."/>
            <person name="Brachmann A.O."/>
            <person name="Cowles C.E."/>
            <person name="Cowles K.N."/>
            <person name="Darby C."/>
            <person name="de Leon L."/>
            <person name="Drace K."/>
            <person name="Du Z."/>
            <person name="Givaudan A."/>
            <person name="Herbert Tran E.E."/>
            <person name="Jewell K.A."/>
            <person name="Knack J.J."/>
            <person name="Krasomil-Osterfeld K.C."/>
            <person name="Kukor R."/>
            <person name="Lanois A."/>
            <person name="Latreille P."/>
            <person name="Leimgruber N.K."/>
            <person name="Lipke C.M."/>
            <person name="Liu R."/>
            <person name="Lu X."/>
            <person name="Martens E.C."/>
            <person name="Marri P.R."/>
            <person name="Medigue C."/>
            <person name="Menard M.L."/>
            <person name="Miller N.M."/>
            <person name="Morales-Soto N."/>
            <person name="Norton S."/>
            <person name="Ogier J.C."/>
            <person name="Orchard S.S."/>
            <person name="Park D."/>
            <person name="Park Y."/>
            <person name="Qurollo B.A."/>
            <person name="Sugar D.R."/>
            <person name="Richards G.R."/>
            <person name="Rouy Z."/>
            <person name="Slominski B."/>
            <person name="Slominski K."/>
            <person name="Snyder H."/>
            <person name="Tjaden B.C."/>
            <person name="van der Hoeven R."/>
            <person name="Welch R.D."/>
            <person name="Wheeler C."/>
            <person name="Xiang B."/>
            <person name="Barbazuk B."/>
            <person name="Gaudriault S."/>
            <person name="Goodner B."/>
            <person name="Slater S.C."/>
            <person name="Forst S."/>
            <person name="Goldman B.S."/>
            <person name="Goodrich-Blair H."/>
        </authorList>
    </citation>
    <scope>NUCLEOTIDE SEQUENCE [LARGE SCALE GENOMIC DNA]</scope>
    <source>
        <strain evidence="1">SS-2004</strain>
    </source>
</reference>
<dbReference type="Proteomes" id="UP000002045">
    <property type="component" value="Chromosome"/>
</dbReference>
<organism evidence="1 2">
    <name type="scientific">Xenorhabdus bovienii (strain SS-2004)</name>
    <name type="common">Xenorhabdus nematophila subsp. bovienii</name>
    <dbReference type="NCBI Taxonomy" id="406818"/>
    <lineage>
        <taxon>Bacteria</taxon>
        <taxon>Pseudomonadati</taxon>
        <taxon>Pseudomonadota</taxon>
        <taxon>Gammaproteobacteria</taxon>
        <taxon>Enterobacterales</taxon>
        <taxon>Morganellaceae</taxon>
        <taxon>Xenorhabdus</taxon>
    </lineage>
</organism>
<protein>
    <submittedName>
        <fullName evidence="1">Uncharacterized protein</fullName>
    </submittedName>
</protein>
<accession>D3UXW7</accession>